<accession>A0A9W7GQ82</accession>
<dbReference type="Proteomes" id="UP001165190">
    <property type="component" value="Unassembled WGS sequence"/>
</dbReference>
<dbReference type="EMBL" id="BSYR01000002">
    <property type="protein sequence ID" value="GMI63735.1"/>
    <property type="molecule type" value="Genomic_DNA"/>
</dbReference>
<sequence length="176" mass="20142">MASDTGKEANDDDRISKLPDSILSLILSSLPMKDAVSTSILSTRWRYLFVSMFNLDVNFYIFRPPPPPHIVQSFTDFMEEMLFLHTEGNIQRFRLRYIHISGLDSSRVCGWICAALWREVKEIHLDFTSLYDNFPKLPTALLFTSKTLKILKLVNLHVMGTMGVPINVCLPCLNCI</sequence>
<reference evidence="2" key="1">
    <citation type="submission" date="2023-05" db="EMBL/GenBank/DDBJ databases">
        <title>Genome and transcriptome analyses reveal genes involved in the formation of fine ridges on petal epidermal cells in Hibiscus trionum.</title>
        <authorList>
            <person name="Koshimizu S."/>
            <person name="Masuda S."/>
            <person name="Ishii T."/>
            <person name="Shirasu K."/>
            <person name="Hoshino A."/>
            <person name="Arita M."/>
        </authorList>
    </citation>
    <scope>NUCLEOTIDE SEQUENCE</scope>
    <source>
        <strain evidence="2">Hamamatsu line</strain>
    </source>
</reference>
<proteinExistence type="predicted"/>
<feature type="domain" description="F-box" evidence="1">
    <location>
        <begin position="12"/>
        <end position="62"/>
    </location>
</feature>
<dbReference type="Gene3D" id="1.20.1280.50">
    <property type="match status" value="1"/>
</dbReference>
<dbReference type="SMART" id="SM00256">
    <property type="entry name" value="FBOX"/>
    <property type="match status" value="1"/>
</dbReference>
<dbReference type="OrthoDB" id="1002622at2759"/>
<dbReference type="PANTHER" id="PTHR31293:SF12">
    <property type="entry name" value="RNI-LIKE SUPERFAMILY PROTEIN"/>
    <property type="match status" value="1"/>
</dbReference>
<evidence type="ECO:0000313" key="3">
    <source>
        <dbReference type="Proteomes" id="UP001165190"/>
    </source>
</evidence>
<name>A0A9W7GQ82_HIBTR</name>
<evidence type="ECO:0000259" key="1">
    <source>
        <dbReference type="PROSITE" id="PS50181"/>
    </source>
</evidence>
<dbReference type="InterPro" id="IPR001810">
    <property type="entry name" value="F-box_dom"/>
</dbReference>
<dbReference type="InterPro" id="IPR036047">
    <property type="entry name" value="F-box-like_dom_sf"/>
</dbReference>
<dbReference type="Pfam" id="PF00646">
    <property type="entry name" value="F-box"/>
    <property type="match status" value="1"/>
</dbReference>
<evidence type="ECO:0000313" key="2">
    <source>
        <dbReference type="EMBL" id="GMI63735.1"/>
    </source>
</evidence>
<dbReference type="AlphaFoldDB" id="A0A9W7GQ82"/>
<comment type="caution">
    <text evidence="2">The sequence shown here is derived from an EMBL/GenBank/DDBJ whole genome shotgun (WGS) entry which is preliminary data.</text>
</comment>
<dbReference type="PROSITE" id="PS50181">
    <property type="entry name" value="FBOX"/>
    <property type="match status" value="1"/>
</dbReference>
<keyword evidence="3" id="KW-1185">Reference proteome</keyword>
<protein>
    <recommendedName>
        <fullName evidence="1">F-box domain-containing protein</fullName>
    </recommendedName>
</protein>
<organism evidence="2 3">
    <name type="scientific">Hibiscus trionum</name>
    <name type="common">Flower of an hour</name>
    <dbReference type="NCBI Taxonomy" id="183268"/>
    <lineage>
        <taxon>Eukaryota</taxon>
        <taxon>Viridiplantae</taxon>
        <taxon>Streptophyta</taxon>
        <taxon>Embryophyta</taxon>
        <taxon>Tracheophyta</taxon>
        <taxon>Spermatophyta</taxon>
        <taxon>Magnoliopsida</taxon>
        <taxon>eudicotyledons</taxon>
        <taxon>Gunneridae</taxon>
        <taxon>Pentapetalae</taxon>
        <taxon>rosids</taxon>
        <taxon>malvids</taxon>
        <taxon>Malvales</taxon>
        <taxon>Malvaceae</taxon>
        <taxon>Malvoideae</taxon>
        <taxon>Hibiscus</taxon>
    </lineage>
</organism>
<dbReference type="PANTHER" id="PTHR31293">
    <property type="entry name" value="RNI-LIKE SUPERFAMILY PROTEIN"/>
    <property type="match status" value="1"/>
</dbReference>
<dbReference type="SUPFAM" id="SSF81383">
    <property type="entry name" value="F-box domain"/>
    <property type="match status" value="1"/>
</dbReference>
<gene>
    <name evidence="2" type="ORF">HRI_000042800</name>
</gene>
<dbReference type="InterPro" id="IPR055294">
    <property type="entry name" value="FBL60-like"/>
</dbReference>